<sequence>MEFKPHSQAQLKALRVTAGEAYMIEYLNKDYFNGEETVERGRGTAVVTEQGIFFNVEDPYGMEKLIMQARVVVRG</sequence>
<evidence type="ECO:0000313" key="2">
    <source>
        <dbReference type="Proteomes" id="UP001447842"/>
    </source>
</evidence>
<name>A0ABZ3HC44_9BACT</name>
<protein>
    <submittedName>
        <fullName evidence="1">Uncharacterized protein</fullName>
    </submittedName>
</protein>
<accession>A0ABZ3HC44</accession>
<gene>
    <name evidence="1" type="ORF">WCY31_03855</name>
</gene>
<organism evidence="1 2">
    <name type="scientific">Sulfurimonas diazotrophicus</name>
    <dbReference type="NCBI Taxonomy" id="3131939"/>
    <lineage>
        <taxon>Bacteria</taxon>
        <taxon>Pseudomonadati</taxon>
        <taxon>Campylobacterota</taxon>
        <taxon>Epsilonproteobacteria</taxon>
        <taxon>Campylobacterales</taxon>
        <taxon>Sulfurimonadaceae</taxon>
        <taxon>Sulfurimonas</taxon>
    </lineage>
</organism>
<dbReference type="RefSeq" id="WP_345973218.1">
    <property type="nucleotide sequence ID" value="NZ_CP147920.1"/>
</dbReference>
<keyword evidence="2" id="KW-1185">Reference proteome</keyword>
<dbReference type="Proteomes" id="UP001447842">
    <property type="component" value="Chromosome"/>
</dbReference>
<dbReference type="EMBL" id="CP147920">
    <property type="protein sequence ID" value="XAU15841.1"/>
    <property type="molecule type" value="Genomic_DNA"/>
</dbReference>
<proteinExistence type="predicted"/>
<reference evidence="1 2" key="1">
    <citation type="submission" date="2024-03" db="EMBL/GenBank/DDBJ databases">
        <title>Sulfurimonas sp. HSL3-1.</title>
        <authorList>
            <person name="Wang S."/>
        </authorList>
    </citation>
    <scope>NUCLEOTIDE SEQUENCE [LARGE SCALE GENOMIC DNA]</scope>
    <source>
        <strain evidence="1 2">HSL3-1</strain>
    </source>
</reference>
<evidence type="ECO:0000313" key="1">
    <source>
        <dbReference type="EMBL" id="XAU15841.1"/>
    </source>
</evidence>